<feature type="chain" id="PRO_5043452788" description="Lipase" evidence="9">
    <location>
        <begin position="18"/>
        <end position="430"/>
    </location>
</feature>
<evidence type="ECO:0000256" key="3">
    <source>
        <dbReference type="ARBA" id="ARBA00022801"/>
    </source>
</evidence>
<keyword evidence="4 7" id="KW-0442">Lipid degradation</keyword>
<dbReference type="SUPFAM" id="SSF53474">
    <property type="entry name" value="alpha/beta-Hydrolases"/>
    <property type="match status" value="1"/>
</dbReference>
<accession>A0AAW2F6M5</accession>
<proteinExistence type="inferred from homology"/>
<dbReference type="Pfam" id="PF12146">
    <property type="entry name" value="Hydrolase_4"/>
    <property type="match status" value="1"/>
</dbReference>
<keyword evidence="5" id="KW-0443">Lipid metabolism</keyword>
<dbReference type="Pfam" id="PF04083">
    <property type="entry name" value="Abhydro_lipase"/>
    <property type="match status" value="1"/>
</dbReference>
<name>A0AAW2F6M5_9HYME</name>
<evidence type="ECO:0000256" key="1">
    <source>
        <dbReference type="ARBA" id="ARBA00010701"/>
    </source>
</evidence>
<evidence type="ECO:0000256" key="5">
    <source>
        <dbReference type="ARBA" id="ARBA00023098"/>
    </source>
</evidence>
<organism evidence="12 13">
    <name type="scientific">Cardiocondyla obscurior</name>
    <dbReference type="NCBI Taxonomy" id="286306"/>
    <lineage>
        <taxon>Eukaryota</taxon>
        <taxon>Metazoa</taxon>
        <taxon>Ecdysozoa</taxon>
        <taxon>Arthropoda</taxon>
        <taxon>Hexapoda</taxon>
        <taxon>Insecta</taxon>
        <taxon>Pterygota</taxon>
        <taxon>Neoptera</taxon>
        <taxon>Endopterygota</taxon>
        <taxon>Hymenoptera</taxon>
        <taxon>Apocrita</taxon>
        <taxon>Aculeata</taxon>
        <taxon>Formicoidea</taxon>
        <taxon>Formicidae</taxon>
        <taxon>Myrmicinae</taxon>
        <taxon>Cardiocondyla</taxon>
    </lineage>
</organism>
<dbReference type="InterPro" id="IPR029058">
    <property type="entry name" value="AB_hydrolase_fold"/>
</dbReference>
<evidence type="ECO:0000313" key="13">
    <source>
        <dbReference type="Proteomes" id="UP001430953"/>
    </source>
</evidence>
<evidence type="ECO:0000313" key="12">
    <source>
        <dbReference type="EMBL" id="KAL0110381.1"/>
    </source>
</evidence>
<evidence type="ECO:0000256" key="7">
    <source>
        <dbReference type="PIRNR" id="PIRNR000862"/>
    </source>
</evidence>
<dbReference type="Proteomes" id="UP001430953">
    <property type="component" value="Unassembled WGS sequence"/>
</dbReference>
<gene>
    <name evidence="12" type="ORF">PUN28_013789</name>
</gene>
<dbReference type="GO" id="GO:0016042">
    <property type="term" value="P:lipid catabolic process"/>
    <property type="evidence" value="ECO:0007669"/>
    <property type="project" value="UniProtKB-KW"/>
</dbReference>
<feature type="active site" description="Nucleophile" evidence="8">
    <location>
        <position position="195"/>
    </location>
</feature>
<feature type="active site" description="Charge relay system" evidence="8">
    <location>
        <position position="406"/>
    </location>
</feature>
<evidence type="ECO:0000259" key="10">
    <source>
        <dbReference type="Pfam" id="PF04083"/>
    </source>
</evidence>
<protein>
    <recommendedName>
        <fullName evidence="7">Lipase</fullName>
    </recommendedName>
</protein>
<comment type="similarity">
    <text evidence="1 7">Belongs to the AB hydrolase superfamily. Lipase family.</text>
</comment>
<feature type="signal peptide" evidence="9">
    <location>
        <begin position="1"/>
        <end position="17"/>
    </location>
</feature>
<dbReference type="PANTHER" id="PTHR11005">
    <property type="entry name" value="LYSOSOMAL ACID LIPASE-RELATED"/>
    <property type="match status" value="1"/>
</dbReference>
<dbReference type="EMBL" id="JADYXP020000014">
    <property type="protein sequence ID" value="KAL0110381.1"/>
    <property type="molecule type" value="Genomic_DNA"/>
</dbReference>
<keyword evidence="3 7" id="KW-0378">Hydrolase</keyword>
<feature type="active site" description="Charge relay system" evidence="8">
    <location>
        <position position="375"/>
    </location>
</feature>
<reference evidence="12 13" key="1">
    <citation type="submission" date="2023-03" db="EMBL/GenBank/DDBJ databases">
        <title>High recombination rates correlate with genetic variation in Cardiocondyla obscurior ants.</title>
        <authorList>
            <person name="Errbii M."/>
        </authorList>
    </citation>
    <scope>NUCLEOTIDE SEQUENCE [LARGE SCALE GENOMIC DNA]</scope>
    <source>
        <strain evidence="12">Alpha-2009</strain>
        <tissue evidence="12">Whole body</tissue>
    </source>
</reference>
<evidence type="ECO:0000259" key="11">
    <source>
        <dbReference type="Pfam" id="PF12146"/>
    </source>
</evidence>
<dbReference type="GO" id="GO:0016788">
    <property type="term" value="F:hydrolase activity, acting on ester bonds"/>
    <property type="evidence" value="ECO:0007669"/>
    <property type="project" value="InterPro"/>
</dbReference>
<dbReference type="PIRSF" id="PIRSF000862">
    <property type="entry name" value="Steryl_ester_lip"/>
    <property type="match status" value="1"/>
</dbReference>
<evidence type="ECO:0000256" key="9">
    <source>
        <dbReference type="SAM" id="SignalP"/>
    </source>
</evidence>
<evidence type="ECO:0000256" key="2">
    <source>
        <dbReference type="ARBA" id="ARBA00022729"/>
    </source>
</evidence>
<dbReference type="Gene3D" id="3.40.50.1820">
    <property type="entry name" value="alpha/beta hydrolase"/>
    <property type="match status" value="1"/>
</dbReference>
<evidence type="ECO:0000256" key="8">
    <source>
        <dbReference type="PIRSR" id="PIRSR000862-1"/>
    </source>
</evidence>
<comment type="caution">
    <text evidence="12">The sequence shown here is derived from an EMBL/GenBank/DDBJ whole genome shotgun (WGS) entry which is preliminary data.</text>
</comment>
<keyword evidence="6" id="KW-0325">Glycoprotein</keyword>
<evidence type="ECO:0000256" key="6">
    <source>
        <dbReference type="ARBA" id="ARBA00023180"/>
    </source>
</evidence>
<sequence length="430" mass="48443">MTLLPVLVISILASAGAVPSFPRDEAPDITPIDKIPAIKEFEDPHFLMSAQAKTSLTALDLVNEHGYDGELHEVLTTDGYILELHRITGRTHATNTKEQKPVAFVMHGLLCSSACWVVAGPGKDLAFILADEGYDVWLGNARGNMYSRKHYLPDIKKELYWDFSWHEIGVYDLPAMIDYVLKTTGREKLFYLGHSQGTTAFFVMASERPEYQDKIQAMVAMAPVAFCSRMNNPILQFIARFTGPINGLMDLIGMYEFKPTGEALKLFAKLVCAEDAITQPLCSNILFLIAGFNKDQFNATLLPTILQHTPAGSSTKQVLHYSQLIKTGFVITSGKFRQYDYSWFANLLKYGSLSPPDYDLGKIKVPISLHYGTNDWLLDVKDVDKLYKELGNPFGKFRVPHEKFNHLDFMWAKDAKDLLYDKILSVMTNF</sequence>
<evidence type="ECO:0000256" key="4">
    <source>
        <dbReference type="ARBA" id="ARBA00022963"/>
    </source>
</evidence>
<dbReference type="InterPro" id="IPR006693">
    <property type="entry name" value="AB_hydrolase_lipase"/>
</dbReference>
<feature type="domain" description="Partial AB-hydrolase lipase" evidence="10">
    <location>
        <begin position="61"/>
        <end position="118"/>
    </location>
</feature>
<dbReference type="AlphaFoldDB" id="A0AAW2F6M5"/>
<keyword evidence="2 9" id="KW-0732">Signal</keyword>
<dbReference type="FunFam" id="3.40.50.1820:FF:000021">
    <property type="entry name" value="Lipase"/>
    <property type="match status" value="1"/>
</dbReference>
<feature type="domain" description="Serine aminopeptidase S33" evidence="11">
    <location>
        <begin position="123"/>
        <end position="244"/>
    </location>
</feature>
<keyword evidence="13" id="KW-1185">Reference proteome</keyword>
<dbReference type="InterPro" id="IPR022742">
    <property type="entry name" value="Hydrolase_4"/>
</dbReference>
<dbReference type="InterPro" id="IPR025483">
    <property type="entry name" value="Lipase_euk"/>
</dbReference>